<evidence type="ECO:0000313" key="2">
    <source>
        <dbReference type="Proteomes" id="UP001482520"/>
    </source>
</evidence>
<protein>
    <submittedName>
        <fullName evidence="1">Uncharacterized protein</fullName>
    </submittedName>
</protein>
<accession>A0ABV1NTL0</accession>
<dbReference type="Proteomes" id="UP001482520">
    <property type="component" value="Unassembled WGS sequence"/>
</dbReference>
<dbReference type="RefSeq" id="WP_349803537.1">
    <property type="nucleotide sequence ID" value="NZ_JBEGDP010000001.1"/>
</dbReference>
<name>A0ABV1NTL0_9ACTN</name>
<keyword evidence="2" id="KW-1185">Reference proteome</keyword>
<reference evidence="1 2" key="1">
    <citation type="submission" date="2024-02" db="EMBL/GenBank/DDBJ databases">
        <title>Full genome sequence of Nocardioides kribbensis.</title>
        <authorList>
            <person name="Poletto B.L."/>
            <person name="Silva G."/>
            <person name="Galante D."/>
            <person name="Campos K.R."/>
            <person name="Santos M.B.N."/>
            <person name="Sacchi C.T."/>
        </authorList>
    </citation>
    <scope>NUCLEOTIDE SEQUENCE [LARGE SCALE GENOMIC DNA]</scope>
    <source>
        <strain evidence="1 2">O4R</strain>
    </source>
</reference>
<gene>
    <name evidence="1" type="ORF">V6R90_01040</name>
</gene>
<dbReference type="EMBL" id="JBEGDP010000001">
    <property type="protein sequence ID" value="MEQ7845844.1"/>
    <property type="molecule type" value="Genomic_DNA"/>
</dbReference>
<organism evidence="1 2">
    <name type="scientific">Nocardioides kribbensis</name>
    <dbReference type="NCBI Taxonomy" id="305517"/>
    <lineage>
        <taxon>Bacteria</taxon>
        <taxon>Bacillati</taxon>
        <taxon>Actinomycetota</taxon>
        <taxon>Actinomycetes</taxon>
        <taxon>Propionibacteriales</taxon>
        <taxon>Nocardioidaceae</taxon>
        <taxon>Nocardioides</taxon>
    </lineage>
</organism>
<evidence type="ECO:0000313" key="1">
    <source>
        <dbReference type="EMBL" id="MEQ7845844.1"/>
    </source>
</evidence>
<comment type="caution">
    <text evidence="1">The sequence shown here is derived from an EMBL/GenBank/DDBJ whole genome shotgun (WGS) entry which is preliminary data.</text>
</comment>
<sequence>MTAPLVLRLAPGDAFGGSDFVFRASEDHAADLTSTLQQAGFDAEIPISHGSGGQQGVEILVTLVKAAGGVDGLAKILATYLARHDKKSVVLPDGTSLQGYGTNEVTKILSALREFNQPTVPPDTQ</sequence>
<proteinExistence type="predicted"/>